<protein>
    <recommendedName>
        <fullName evidence="4">Cell division protein FtsX</fullName>
    </recommendedName>
</protein>
<dbReference type="RefSeq" id="WP_138323740.1">
    <property type="nucleotide sequence ID" value="NZ_CP040463.1"/>
</dbReference>
<feature type="transmembrane region" description="Helical" evidence="1">
    <location>
        <begin position="198"/>
        <end position="217"/>
    </location>
</feature>
<name>A0ABX5VAU4_9BACT</name>
<evidence type="ECO:0000313" key="3">
    <source>
        <dbReference type="Proteomes" id="UP000306825"/>
    </source>
</evidence>
<accession>A0ABX5VAU4</accession>
<sequence length="260" mass="30183">MNYLKSHITLILSLISILISIFMFRTFDNILKLYEQNIVNNYSIVVVSDSIINNLDIPQIKKIEKIDIKEQISALQQKYPNINFKNIKLPYFYNLKLNYLPSPNELKNLKNSLLNKPFIKRVLTHSTSQTKIYNLLMLLKSITKTFMFITAILGTLLIIKQLEVWKLLHSERMYIMELFGAPFWIKGAALFKIAIIDSFIAIIITLGLIYFITNSIIFESIINELNINFKINYLQEFGILFIVSFAISLISSIIVVMSKK</sequence>
<evidence type="ECO:0000313" key="2">
    <source>
        <dbReference type="EMBL" id="QCT95119.1"/>
    </source>
</evidence>
<keyword evidence="1" id="KW-1133">Transmembrane helix</keyword>
<feature type="transmembrane region" description="Helical" evidence="1">
    <location>
        <begin position="6"/>
        <end position="24"/>
    </location>
</feature>
<dbReference type="EMBL" id="CP040463">
    <property type="protein sequence ID" value="QCT95119.1"/>
    <property type="molecule type" value="Genomic_DNA"/>
</dbReference>
<feature type="transmembrane region" description="Helical" evidence="1">
    <location>
        <begin position="237"/>
        <end position="257"/>
    </location>
</feature>
<keyword evidence="1" id="KW-0472">Membrane</keyword>
<organism evidence="2 3">
    <name type="scientific">Caminibacter mediatlanticus TB-2</name>
    <dbReference type="NCBI Taxonomy" id="391592"/>
    <lineage>
        <taxon>Bacteria</taxon>
        <taxon>Pseudomonadati</taxon>
        <taxon>Campylobacterota</taxon>
        <taxon>Epsilonproteobacteria</taxon>
        <taxon>Nautiliales</taxon>
        <taxon>Nautiliaceae</taxon>
        <taxon>Caminibacter</taxon>
    </lineage>
</organism>
<reference evidence="2 3" key="1">
    <citation type="submission" date="2019-05" db="EMBL/GenBank/DDBJ databases">
        <title>A comparative analysis of the Nautiliaceae.</title>
        <authorList>
            <person name="Grosche A."/>
            <person name="Smedile F."/>
            <person name="Vetriani C."/>
        </authorList>
    </citation>
    <scope>NUCLEOTIDE SEQUENCE [LARGE SCALE GENOMIC DNA]</scope>
    <source>
        <strain evidence="2 3">TB-2</strain>
    </source>
</reference>
<proteinExistence type="predicted"/>
<keyword evidence="3" id="KW-1185">Reference proteome</keyword>
<feature type="transmembrane region" description="Helical" evidence="1">
    <location>
        <begin position="174"/>
        <end position="191"/>
    </location>
</feature>
<keyword evidence="1" id="KW-0812">Transmembrane</keyword>
<evidence type="ECO:0000256" key="1">
    <source>
        <dbReference type="SAM" id="Phobius"/>
    </source>
</evidence>
<feature type="transmembrane region" description="Helical" evidence="1">
    <location>
        <begin position="145"/>
        <end position="162"/>
    </location>
</feature>
<dbReference type="Proteomes" id="UP000306825">
    <property type="component" value="Chromosome"/>
</dbReference>
<gene>
    <name evidence="2" type="ORF">FE773_07930</name>
</gene>
<evidence type="ECO:0008006" key="4">
    <source>
        <dbReference type="Google" id="ProtNLM"/>
    </source>
</evidence>